<dbReference type="PIRSF" id="PIRSF000137">
    <property type="entry name" value="Alcohol_oxidase"/>
    <property type="match status" value="1"/>
</dbReference>
<dbReference type="GO" id="GO:0050660">
    <property type="term" value="F:flavin adenine dinucleotide binding"/>
    <property type="evidence" value="ECO:0007669"/>
    <property type="project" value="InterPro"/>
</dbReference>
<comment type="similarity">
    <text evidence="2">Belongs to the GMC oxidoreductase family.</text>
</comment>
<dbReference type="Pfam" id="PF00732">
    <property type="entry name" value="GMC_oxred_N"/>
    <property type="match status" value="2"/>
</dbReference>
<evidence type="ECO:0000256" key="6">
    <source>
        <dbReference type="SAM" id="Phobius"/>
    </source>
</evidence>
<keyword evidence="4 5" id="KW-0274">FAD</keyword>
<protein>
    <recommendedName>
        <fullName evidence="11">Glucose-methanol-choline oxidoreductase N-terminal domain-containing protein</fullName>
    </recommendedName>
</protein>
<evidence type="ECO:0000256" key="4">
    <source>
        <dbReference type="ARBA" id="ARBA00022827"/>
    </source>
</evidence>
<dbReference type="InterPro" id="IPR036188">
    <property type="entry name" value="FAD/NAD-bd_sf"/>
</dbReference>
<evidence type="ECO:0000256" key="5">
    <source>
        <dbReference type="PIRSR" id="PIRSR000137-2"/>
    </source>
</evidence>
<evidence type="ECO:0000256" key="3">
    <source>
        <dbReference type="ARBA" id="ARBA00022630"/>
    </source>
</evidence>
<feature type="domain" description="Glucose-methanol-choline oxidoreductase C-terminal" evidence="8">
    <location>
        <begin position="391"/>
        <end position="535"/>
    </location>
</feature>
<keyword evidence="10" id="KW-1185">Reference proteome</keyword>
<keyword evidence="6" id="KW-0812">Transmembrane</keyword>
<dbReference type="InterPro" id="IPR012132">
    <property type="entry name" value="GMC_OxRdtase"/>
</dbReference>
<dbReference type="InterPro" id="IPR007867">
    <property type="entry name" value="GMC_OxRtase_C"/>
</dbReference>
<evidence type="ECO:0000313" key="10">
    <source>
        <dbReference type="Proteomes" id="UP001295423"/>
    </source>
</evidence>
<dbReference type="Proteomes" id="UP001295423">
    <property type="component" value="Unassembled WGS sequence"/>
</dbReference>
<evidence type="ECO:0008006" key="11">
    <source>
        <dbReference type="Google" id="ProtNLM"/>
    </source>
</evidence>
<dbReference type="Gene3D" id="3.50.50.60">
    <property type="entry name" value="FAD/NAD(P)-binding domain"/>
    <property type="match status" value="2"/>
</dbReference>
<feature type="domain" description="Glucose-methanol-choline oxidoreductase N-terminal" evidence="7">
    <location>
        <begin position="76"/>
        <end position="119"/>
    </location>
</feature>
<proteinExistence type="inferred from homology"/>
<organism evidence="9 10">
    <name type="scientific">Cylindrotheca closterium</name>
    <dbReference type="NCBI Taxonomy" id="2856"/>
    <lineage>
        <taxon>Eukaryota</taxon>
        <taxon>Sar</taxon>
        <taxon>Stramenopiles</taxon>
        <taxon>Ochrophyta</taxon>
        <taxon>Bacillariophyta</taxon>
        <taxon>Bacillariophyceae</taxon>
        <taxon>Bacillariophycidae</taxon>
        <taxon>Bacillariales</taxon>
        <taxon>Bacillariaceae</taxon>
        <taxon>Cylindrotheca</taxon>
    </lineage>
</organism>
<gene>
    <name evidence="9" type="ORF">CYCCA115_LOCUS8245</name>
</gene>
<dbReference type="SUPFAM" id="SSF51905">
    <property type="entry name" value="FAD/NAD(P)-binding domain"/>
    <property type="match status" value="1"/>
</dbReference>
<dbReference type="EMBL" id="CAKOGP040001112">
    <property type="protein sequence ID" value="CAJ1943036.1"/>
    <property type="molecule type" value="Genomic_DNA"/>
</dbReference>
<dbReference type="Pfam" id="PF05199">
    <property type="entry name" value="GMC_oxred_C"/>
    <property type="match status" value="1"/>
</dbReference>
<sequence>MTSRSRDNECYDYVIVGAGPSAMGLLYGLLVDHLPPFSICIVDQGDDSHDDTTGDPKDWYAASHIRSSKSVYQIFSTITNRVVDLPIGKGLGGTSNINATLCMPPLASDLESWPSPWKENLLIHVQEIQSVLKNNEVLQGAHGSCSNPSSFPFKEKSSLDIMTGVPTLATKSDGGTSSKFEYVRRNYFDGLVEPLLKNNPHLKDSVVFLLGSQVQRIIMDESNAAAKGLVYSSRNGELCTIHARKEVIVCAGAIESPILLQLSGVTLGGQVGLHLKDQVLIPRVFFATSMEYTKCKTVNGIRALGHWREGRDVLQVAILDTSTIQSIVPTTVAMAVRRNCNGFLFSQTWKRVFEFIYLVFKGLVSWTLWCMPVQRLVESYTVTTLVFLMHPVSEGSVRIRPRDNRESQDELMRRDVDITVNVNYLQDQKDIETLRRCWNSTCQDGRATEIFPRWMFQPVAQIFFSWNWFQGFCRLFSQPYYHFCCSCRMKTTGRDNWVVDSSLTVCNHSRLRVCDASVFPHTVSNPPALTCAALGYGLAKILVATVEKDKVCSK</sequence>
<name>A0AAD2FII9_9STRA</name>
<evidence type="ECO:0000259" key="7">
    <source>
        <dbReference type="Pfam" id="PF00732"/>
    </source>
</evidence>
<evidence type="ECO:0000256" key="2">
    <source>
        <dbReference type="ARBA" id="ARBA00010790"/>
    </source>
</evidence>
<feature type="binding site" evidence="5">
    <location>
        <position position="214"/>
    </location>
    <ligand>
        <name>FAD</name>
        <dbReference type="ChEBI" id="CHEBI:57692"/>
    </ligand>
</feature>
<reference evidence="9" key="1">
    <citation type="submission" date="2023-08" db="EMBL/GenBank/DDBJ databases">
        <authorList>
            <person name="Audoor S."/>
            <person name="Bilcke G."/>
        </authorList>
    </citation>
    <scope>NUCLEOTIDE SEQUENCE</scope>
</reference>
<feature type="transmembrane region" description="Helical" evidence="6">
    <location>
        <begin position="12"/>
        <end position="30"/>
    </location>
</feature>
<comment type="caution">
    <text evidence="9">The sequence shown here is derived from an EMBL/GenBank/DDBJ whole genome shotgun (WGS) entry which is preliminary data.</text>
</comment>
<keyword evidence="6" id="KW-0472">Membrane</keyword>
<feature type="binding site" evidence="5">
    <location>
        <position position="480"/>
    </location>
    <ligand>
        <name>substrate</name>
    </ligand>
</feature>
<keyword evidence="6" id="KW-1133">Transmembrane helix</keyword>
<dbReference type="PANTHER" id="PTHR11552:SF147">
    <property type="entry name" value="CHOLINE DEHYDROGENASE, MITOCHONDRIAL"/>
    <property type="match status" value="1"/>
</dbReference>
<dbReference type="Gene3D" id="3.30.560.10">
    <property type="entry name" value="Glucose Oxidase, domain 3"/>
    <property type="match status" value="1"/>
</dbReference>
<dbReference type="InterPro" id="IPR000172">
    <property type="entry name" value="GMC_OxRdtase_N"/>
</dbReference>
<dbReference type="GO" id="GO:0016614">
    <property type="term" value="F:oxidoreductase activity, acting on CH-OH group of donors"/>
    <property type="evidence" value="ECO:0007669"/>
    <property type="project" value="InterPro"/>
</dbReference>
<evidence type="ECO:0000313" key="9">
    <source>
        <dbReference type="EMBL" id="CAJ1943036.1"/>
    </source>
</evidence>
<evidence type="ECO:0000259" key="8">
    <source>
        <dbReference type="Pfam" id="PF05199"/>
    </source>
</evidence>
<accession>A0AAD2FII9</accession>
<evidence type="ECO:0000256" key="1">
    <source>
        <dbReference type="ARBA" id="ARBA00001974"/>
    </source>
</evidence>
<dbReference type="PANTHER" id="PTHR11552">
    <property type="entry name" value="GLUCOSE-METHANOL-CHOLINE GMC OXIDOREDUCTASE"/>
    <property type="match status" value="1"/>
</dbReference>
<dbReference type="AlphaFoldDB" id="A0AAD2FII9"/>
<feature type="domain" description="Glucose-methanol-choline oxidoreductase N-terminal" evidence="7">
    <location>
        <begin position="201"/>
        <end position="278"/>
    </location>
</feature>
<feature type="binding site" evidence="5">
    <location>
        <position position="94"/>
    </location>
    <ligand>
        <name>FAD</name>
        <dbReference type="ChEBI" id="CHEBI:57692"/>
    </ligand>
</feature>
<dbReference type="SUPFAM" id="SSF54373">
    <property type="entry name" value="FAD-linked reductases, C-terminal domain"/>
    <property type="match status" value="1"/>
</dbReference>
<keyword evidence="3" id="KW-0285">Flavoprotein</keyword>
<comment type="cofactor">
    <cofactor evidence="1 5">
        <name>FAD</name>
        <dbReference type="ChEBI" id="CHEBI:57692"/>
    </cofactor>
</comment>